<evidence type="ECO:0000313" key="1">
    <source>
        <dbReference type="EMBL" id="MFC1413924.1"/>
    </source>
</evidence>
<dbReference type="PANTHER" id="PTHR35525:SF3">
    <property type="entry name" value="BLL6575 PROTEIN"/>
    <property type="match status" value="1"/>
</dbReference>
<dbReference type="InterPro" id="IPR023286">
    <property type="entry name" value="ABATE_dom_sf"/>
</dbReference>
<accession>A0ABV6VJL1</accession>
<gene>
    <name evidence="1" type="ORF">ACEZDG_32155</name>
</gene>
<dbReference type="InterPro" id="IPR010852">
    <property type="entry name" value="ABATE"/>
</dbReference>
<sequence length="207" mass="21888">MSEIATGAARHTVQAAPPPPAPGAERYVALDFANSDLALPGGQELDLLGSPALATEWLVARGLAPAGAVLQEVCAGRLREHRTQVRALLSSQIGALPAPAEALRAINDALTSVPSAPLLRWDEAQGLHRAQPHPTDQVLDRALALLAADAAELLTGADAERLAACGSSPCRRFLLRTHAARHWCSVRCGDRARAARAYARRTRPEAE</sequence>
<dbReference type="SUPFAM" id="SSF160904">
    <property type="entry name" value="Jann2411-like"/>
    <property type="match status" value="1"/>
</dbReference>
<dbReference type="Proteomes" id="UP001592582">
    <property type="component" value="Unassembled WGS sequence"/>
</dbReference>
<evidence type="ECO:0000313" key="2">
    <source>
        <dbReference type="Proteomes" id="UP001592582"/>
    </source>
</evidence>
<organism evidence="1 2">
    <name type="scientific">Streptacidiphilus alkalitolerans</name>
    <dbReference type="NCBI Taxonomy" id="3342712"/>
    <lineage>
        <taxon>Bacteria</taxon>
        <taxon>Bacillati</taxon>
        <taxon>Actinomycetota</taxon>
        <taxon>Actinomycetes</taxon>
        <taxon>Kitasatosporales</taxon>
        <taxon>Streptomycetaceae</taxon>
        <taxon>Streptacidiphilus</taxon>
    </lineage>
</organism>
<dbReference type="Pfam" id="PF07336">
    <property type="entry name" value="ABATE"/>
    <property type="match status" value="1"/>
</dbReference>
<dbReference type="Gene3D" id="1.10.3300.10">
    <property type="entry name" value="Jann2411-like domain"/>
    <property type="match status" value="1"/>
</dbReference>
<keyword evidence="2" id="KW-1185">Reference proteome</keyword>
<name>A0ABV6VJL1_9ACTN</name>
<dbReference type="InterPro" id="IPR021005">
    <property type="entry name" value="Znf_CGNR"/>
</dbReference>
<protein>
    <submittedName>
        <fullName evidence="1">ABATE domain-containing protein</fullName>
    </submittedName>
</protein>
<dbReference type="EMBL" id="JBHEZX010000020">
    <property type="protein sequence ID" value="MFC1413924.1"/>
    <property type="molecule type" value="Genomic_DNA"/>
</dbReference>
<dbReference type="PANTHER" id="PTHR35525">
    <property type="entry name" value="BLL6575 PROTEIN"/>
    <property type="match status" value="1"/>
</dbReference>
<comment type="caution">
    <text evidence="1">The sequence shown here is derived from an EMBL/GenBank/DDBJ whole genome shotgun (WGS) entry which is preliminary data.</text>
</comment>
<reference evidence="1 2" key="1">
    <citation type="submission" date="2024-09" db="EMBL/GenBank/DDBJ databases">
        <authorList>
            <person name="Lee S.D."/>
        </authorList>
    </citation>
    <scope>NUCLEOTIDE SEQUENCE [LARGE SCALE GENOMIC DNA]</scope>
    <source>
        <strain evidence="1 2">N1-1</strain>
    </source>
</reference>
<dbReference type="Pfam" id="PF11706">
    <property type="entry name" value="zf-CGNR"/>
    <property type="match status" value="1"/>
</dbReference>
<proteinExistence type="predicted"/>